<keyword evidence="1" id="KW-0378">Hydrolase</keyword>
<keyword evidence="3" id="KW-1185">Reference proteome</keyword>
<proteinExistence type="predicted"/>
<dbReference type="Proteomes" id="UP000182190">
    <property type="component" value="Unassembled WGS sequence"/>
</dbReference>
<evidence type="ECO:0000313" key="2">
    <source>
        <dbReference type="EMBL" id="VXD17896.1"/>
    </source>
</evidence>
<gene>
    <name evidence="2" type="ORF">PL9631_370071</name>
</gene>
<name>A0A7Z9BTR5_9CYAN</name>
<accession>A0A7Z9BTR5</accession>
<dbReference type="SUPFAM" id="SSF53474">
    <property type="entry name" value="alpha/beta-Hydrolases"/>
    <property type="match status" value="1"/>
</dbReference>
<evidence type="ECO:0000313" key="3">
    <source>
        <dbReference type="Proteomes" id="UP000182190"/>
    </source>
</evidence>
<organism evidence="2 3">
    <name type="scientific">Planktothrix paucivesiculata PCC 9631</name>
    <dbReference type="NCBI Taxonomy" id="671071"/>
    <lineage>
        <taxon>Bacteria</taxon>
        <taxon>Bacillati</taxon>
        <taxon>Cyanobacteriota</taxon>
        <taxon>Cyanophyceae</taxon>
        <taxon>Oscillatoriophycideae</taxon>
        <taxon>Oscillatoriales</taxon>
        <taxon>Microcoleaceae</taxon>
        <taxon>Planktothrix</taxon>
    </lineage>
</organism>
<dbReference type="Gene3D" id="3.40.50.1820">
    <property type="entry name" value="alpha/beta hydrolase"/>
    <property type="match status" value="1"/>
</dbReference>
<evidence type="ECO:0000256" key="1">
    <source>
        <dbReference type="ARBA" id="ARBA00022801"/>
    </source>
</evidence>
<dbReference type="PANTHER" id="PTHR16138:SF7">
    <property type="entry name" value="PALMITOYL-PROTEIN THIOESTERASE ABHD10, MITOCHONDRIAL"/>
    <property type="match status" value="1"/>
</dbReference>
<dbReference type="RefSeq" id="WP_083617553.1">
    <property type="nucleotide sequence ID" value="NZ_LR735001.1"/>
</dbReference>
<evidence type="ECO:0008006" key="4">
    <source>
        <dbReference type="Google" id="ProtNLM"/>
    </source>
</evidence>
<reference evidence="2" key="1">
    <citation type="submission" date="2019-10" db="EMBL/GenBank/DDBJ databases">
        <authorList>
            <consortium name="Genoscope - CEA"/>
            <person name="William W."/>
        </authorList>
    </citation>
    <scope>NUCLEOTIDE SEQUENCE [LARGE SCALE GENOMIC DNA]</scope>
    <source>
        <strain evidence="2">BBR_PRJEB10994</strain>
    </source>
</reference>
<dbReference type="AlphaFoldDB" id="A0A7Z9BTR5"/>
<protein>
    <recommendedName>
        <fullName evidence="4">Esterase</fullName>
    </recommendedName>
</protein>
<dbReference type="PANTHER" id="PTHR16138">
    <property type="entry name" value="MYCOPHENOLIC ACID ACYL-GLUCURONIDE ESTERASE, MITOCHONDRIAL"/>
    <property type="match status" value="1"/>
</dbReference>
<dbReference type="InterPro" id="IPR052382">
    <property type="entry name" value="ABHD10_acyl-thioesterase"/>
</dbReference>
<sequence length="214" mass="24572">MGTKTYLYLHGFASSPASTKAEYLRDRFASLSINLNIPDLNQGDFSHLTLTRQLQQIPTELSPDASDIILIGSSFGGLTAARFAEQNLSVKRLILLAPAFNFLSEWFPKLGEEKLNQWQTQGYLSIYHYAAKKDLPLHYQFLEDLALYPDEQLRRQIPTLILHGINDEVIPIQASRNYLKTRPWVRLVELNSDHSLENVLGEIWQEIRNFLENV</sequence>
<dbReference type="GO" id="GO:0008474">
    <property type="term" value="F:palmitoyl-(protein) hydrolase activity"/>
    <property type="evidence" value="ECO:0007669"/>
    <property type="project" value="TreeGrafter"/>
</dbReference>
<dbReference type="InterPro" id="IPR008886">
    <property type="entry name" value="UPF0227/Esterase_YqiA"/>
</dbReference>
<dbReference type="EMBL" id="CZCS02000176">
    <property type="protein sequence ID" value="VXD17896.1"/>
    <property type="molecule type" value="Genomic_DNA"/>
</dbReference>
<comment type="caution">
    <text evidence="2">The sequence shown here is derived from an EMBL/GenBank/DDBJ whole genome shotgun (WGS) entry which is preliminary data.</text>
</comment>
<dbReference type="GO" id="GO:0004553">
    <property type="term" value="F:hydrolase activity, hydrolyzing O-glycosyl compounds"/>
    <property type="evidence" value="ECO:0007669"/>
    <property type="project" value="TreeGrafter"/>
</dbReference>
<dbReference type="Pfam" id="PF05728">
    <property type="entry name" value="UPF0227"/>
    <property type="match status" value="1"/>
</dbReference>
<dbReference type="InterPro" id="IPR029058">
    <property type="entry name" value="AB_hydrolase_fold"/>
</dbReference>
<dbReference type="OrthoDB" id="9814831at2"/>